<reference evidence="2 3" key="1">
    <citation type="submission" date="2024-10" db="EMBL/GenBank/DDBJ databases">
        <title>Updated reference genomes for cyclostephanoid diatoms.</title>
        <authorList>
            <person name="Roberts W.R."/>
            <person name="Alverson A.J."/>
        </authorList>
    </citation>
    <scope>NUCLEOTIDE SEQUENCE [LARGE SCALE GENOMIC DNA]</scope>
    <source>
        <strain evidence="2 3">AJA228-03</strain>
    </source>
</reference>
<dbReference type="InterPro" id="IPR040955">
    <property type="entry name" value="IMP2_N"/>
</dbReference>
<evidence type="ECO:0000313" key="3">
    <source>
        <dbReference type="Proteomes" id="UP001530377"/>
    </source>
</evidence>
<dbReference type="Proteomes" id="UP001530377">
    <property type="component" value="Unassembled WGS sequence"/>
</dbReference>
<dbReference type="EMBL" id="JALLPB020000078">
    <property type="protein sequence ID" value="KAL3821961.1"/>
    <property type="molecule type" value="Genomic_DNA"/>
</dbReference>
<feature type="domain" description="Immune mapped protein 2 N-terminal" evidence="1">
    <location>
        <begin position="18"/>
        <end position="102"/>
    </location>
</feature>
<sequence>MSNSPSLLAVPESASSQRCYLVISTETRSLIEHYSEDNVEKFLAYWTAPADKKIPKFKFTQNWGKSEIVNFAKGDTFGRNAYFSGLCQWLKKAKTFDATIAFCDQYPGWECDLYFYLMEPVDGIQMVRVEYGEVFSVSWLSAWLFFHGGRTSFIKISELKLESNNGYPRGVSLAIQANSMSRLARLFQRVRFPSHLEDL</sequence>
<name>A0ABD3SBQ8_9STRA</name>
<gene>
    <name evidence="2" type="ORF">ACHAXA_004449</name>
</gene>
<accession>A0ABD3SBQ8</accession>
<proteinExistence type="predicted"/>
<keyword evidence="3" id="KW-1185">Reference proteome</keyword>
<evidence type="ECO:0000259" key="1">
    <source>
        <dbReference type="Pfam" id="PF18590"/>
    </source>
</evidence>
<evidence type="ECO:0000313" key="2">
    <source>
        <dbReference type="EMBL" id="KAL3821961.1"/>
    </source>
</evidence>
<protein>
    <recommendedName>
        <fullName evidence="1">Immune mapped protein 2 N-terminal domain-containing protein</fullName>
    </recommendedName>
</protein>
<dbReference type="AlphaFoldDB" id="A0ABD3SBQ8"/>
<comment type="caution">
    <text evidence="2">The sequence shown here is derived from an EMBL/GenBank/DDBJ whole genome shotgun (WGS) entry which is preliminary data.</text>
</comment>
<dbReference type="Pfam" id="PF18590">
    <property type="entry name" value="IMP2_N"/>
    <property type="match status" value="1"/>
</dbReference>
<organism evidence="2 3">
    <name type="scientific">Cyclostephanos tholiformis</name>
    <dbReference type="NCBI Taxonomy" id="382380"/>
    <lineage>
        <taxon>Eukaryota</taxon>
        <taxon>Sar</taxon>
        <taxon>Stramenopiles</taxon>
        <taxon>Ochrophyta</taxon>
        <taxon>Bacillariophyta</taxon>
        <taxon>Coscinodiscophyceae</taxon>
        <taxon>Thalassiosirophycidae</taxon>
        <taxon>Stephanodiscales</taxon>
        <taxon>Stephanodiscaceae</taxon>
        <taxon>Cyclostephanos</taxon>
    </lineage>
</organism>